<comment type="caution">
    <text evidence="1">The sequence shown here is derived from an EMBL/GenBank/DDBJ whole genome shotgun (WGS) entry which is preliminary data.</text>
</comment>
<evidence type="ECO:0008006" key="3">
    <source>
        <dbReference type="Google" id="ProtNLM"/>
    </source>
</evidence>
<protein>
    <recommendedName>
        <fullName evidence="3">Pilus assembly protein PilP</fullName>
    </recommendedName>
</protein>
<reference evidence="1 2" key="2">
    <citation type="submission" date="2018-01" db="EMBL/GenBank/DDBJ databases">
        <title>Genomic study of Klebsiella pneumoniae.</title>
        <authorList>
            <person name="Yang Y."/>
            <person name="Bicalho R."/>
        </authorList>
    </citation>
    <scope>NUCLEOTIDE SEQUENCE [LARGE SCALE GENOMIC DNA]</scope>
    <source>
        <strain evidence="1 2">A10</strain>
    </source>
</reference>
<name>A0A2J5QBC2_9ENTR</name>
<evidence type="ECO:0000313" key="2">
    <source>
        <dbReference type="Proteomes" id="UP000234667"/>
    </source>
</evidence>
<dbReference type="Proteomes" id="UP000234667">
    <property type="component" value="Unassembled WGS sequence"/>
</dbReference>
<accession>A0A2J5QBC2</accession>
<dbReference type="RefSeq" id="WP_049593988.1">
    <property type="nucleotide sequence ID" value="NZ_CAXLPK010000002.1"/>
</dbReference>
<evidence type="ECO:0000313" key="1">
    <source>
        <dbReference type="EMBL" id="PLO75280.1"/>
    </source>
</evidence>
<dbReference type="EMBL" id="PIDR01000013">
    <property type="protein sequence ID" value="PLO75280.1"/>
    <property type="molecule type" value="Genomic_DNA"/>
</dbReference>
<organism evidence="1 2">
    <name type="scientific">Klebsiella michiganensis</name>
    <dbReference type="NCBI Taxonomy" id="1134687"/>
    <lineage>
        <taxon>Bacteria</taxon>
        <taxon>Pseudomonadati</taxon>
        <taxon>Pseudomonadota</taxon>
        <taxon>Gammaproteobacteria</taxon>
        <taxon>Enterobacterales</taxon>
        <taxon>Enterobacteriaceae</taxon>
        <taxon>Klebsiella/Raoultella group</taxon>
        <taxon>Klebsiella</taxon>
    </lineage>
</organism>
<gene>
    <name evidence="1" type="ORF">CWN49_01445</name>
</gene>
<sequence>MLAPLLLLVLLVTGGWYQRHAESRLTPSDLTARQTASEILMLADAVNDWRYRYEGTPALQDLDLPWPLPAGIHFTVHNDRLFIWTREQPGLLSALRAAARQSVLVLTVSNGTLLMASGTPMGVPLPSGITDSDIVYLN</sequence>
<dbReference type="Gene3D" id="3.30.450.360">
    <property type="match status" value="1"/>
</dbReference>
<proteinExistence type="predicted"/>
<dbReference type="Pfam" id="PF07419">
    <property type="entry name" value="PilM"/>
    <property type="match status" value="1"/>
</dbReference>
<reference evidence="1 2" key="1">
    <citation type="submission" date="2017-11" db="EMBL/GenBank/DDBJ databases">
        <authorList>
            <person name="Han C.G."/>
        </authorList>
    </citation>
    <scope>NUCLEOTIDE SEQUENCE [LARGE SCALE GENOMIC DNA]</scope>
    <source>
        <strain evidence="1 2">A10</strain>
    </source>
</reference>
<dbReference type="InterPro" id="IPR009987">
    <property type="entry name" value="IM_PilM"/>
</dbReference>
<dbReference type="AlphaFoldDB" id="A0A2J5QBC2"/>